<feature type="domain" description="AlgX/AlgJ SGNH hydrolase-like" evidence="7">
    <location>
        <begin position="23"/>
        <end position="175"/>
    </location>
</feature>
<comment type="caution">
    <text evidence="8">The sequence shown here is derived from an EMBL/GenBank/DDBJ whole genome shotgun (WGS) entry which is preliminary data.</text>
</comment>
<keyword evidence="9" id="KW-1185">Reference proteome</keyword>
<keyword evidence="5" id="KW-0574">Periplasm</keyword>
<sequence>MSDFAPPLSGATDHADLPVTNGILKGRDGWLFLWDGSNEVHRYYTEPEFFAAPQVAGWAALLKGRSERCARMGAEYRHLVVPDKISVYPQYLPVTLPHYGGHPTAQFSRALSGDAAYVDILPDLRGERGNWAERVERGGGEAVGSDVFFFKTDSHWTFEGCQVGYLRLCESLGVTPCDLSKARPGAGREMTLDLGGKLSPPVLEHARFGRVLRQSKRQRENEMVRYNEREGLAKGAPAFVGCMVHNHNAQPQAIQKRVVVFGDSFCEFRGHLLTAMLSETFRDVHFVWSTSLDWGFIEALNPDIVITEIAERFVNRLPTDDFTVDPA</sequence>
<proteinExistence type="predicted"/>
<dbReference type="UniPathway" id="UPA00286"/>
<protein>
    <submittedName>
        <fullName evidence="8">Acetyltransferase AlgX (SGNH hydrolase-like protein)</fullName>
    </submittedName>
</protein>
<accession>A0A318U1I2</accession>
<dbReference type="AlphaFoldDB" id="A0A318U1I2"/>
<keyword evidence="4" id="KW-0732">Signal</keyword>
<evidence type="ECO:0000313" key="8">
    <source>
        <dbReference type="EMBL" id="PYF11820.1"/>
    </source>
</evidence>
<dbReference type="GO" id="GO:0016740">
    <property type="term" value="F:transferase activity"/>
    <property type="evidence" value="ECO:0007669"/>
    <property type="project" value="UniProtKB-KW"/>
</dbReference>
<organism evidence="8 9">
    <name type="scientific">Rhodobacter viridis</name>
    <dbReference type="NCBI Taxonomy" id="1054202"/>
    <lineage>
        <taxon>Bacteria</taxon>
        <taxon>Pseudomonadati</taxon>
        <taxon>Pseudomonadota</taxon>
        <taxon>Alphaproteobacteria</taxon>
        <taxon>Rhodobacterales</taxon>
        <taxon>Rhodobacter group</taxon>
        <taxon>Rhodobacter</taxon>
    </lineage>
</organism>
<evidence type="ECO:0000256" key="3">
    <source>
        <dbReference type="ARBA" id="ARBA00022679"/>
    </source>
</evidence>
<dbReference type="RefSeq" id="WP_110804425.1">
    <property type="nucleotide sequence ID" value="NZ_QJTK01000002.1"/>
</dbReference>
<evidence type="ECO:0000256" key="2">
    <source>
        <dbReference type="ARBA" id="ARBA00005182"/>
    </source>
</evidence>
<keyword evidence="8" id="KW-0378">Hydrolase</keyword>
<evidence type="ECO:0000256" key="6">
    <source>
        <dbReference type="ARBA" id="ARBA00022841"/>
    </source>
</evidence>
<keyword evidence="6" id="KW-0016">Alginate biosynthesis</keyword>
<dbReference type="Pfam" id="PF16822">
    <property type="entry name" value="ALGX"/>
    <property type="match status" value="1"/>
</dbReference>
<gene>
    <name evidence="8" type="ORF">C8J30_102130</name>
</gene>
<reference evidence="8 9" key="1">
    <citation type="submission" date="2018-06" db="EMBL/GenBank/DDBJ databases">
        <title>Genomic Encyclopedia of Type Strains, Phase III (KMG-III): the genomes of soil and plant-associated and newly described type strains.</title>
        <authorList>
            <person name="Whitman W."/>
        </authorList>
    </citation>
    <scope>NUCLEOTIDE SEQUENCE [LARGE SCALE GENOMIC DNA]</scope>
    <source>
        <strain evidence="8 9">JA737</strain>
    </source>
</reference>
<comment type="pathway">
    <text evidence="2">Glycan biosynthesis; alginate biosynthesis.</text>
</comment>
<dbReference type="GO" id="GO:0016787">
    <property type="term" value="F:hydrolase activity"/>
    <property type="evidence" value="ECO:0007669"/>
    <property type="project" value="UniProtKB-KW"/>
</dbReference>
<name>A0A318U1I2_9RHOB</name>
<evidence type="ECO:0000256" key="4">
    <source>
        <dbReference type="ARBA" id="ARBA00022729"/>
    </source>
</evidence>
<evidence type="ECO:0000256" key="5">
    <source>
        <dbReference type="ARBA" id="ARBA00022764"/>
    </source>
</evidence>
<evidence type="ECO:0000313" key="9">
    <source>
        <dbReference type="Proteomes" id="UP000247727"/>
    </source>
</evidence>
<dbReference type="Proteomes" id="UP000247727">
    <property type="component" value="Unassembled WGS sequence"/>
</dbReference>
<evidence type="ECO:0000256" key="1">
    <source>
        <dbReference type="ARBA" id="ARBA00004418"/>
    </source>
</evidence>
<comment type="subcellular location">
    <subcellularLocation>
        <location evidence="1">Periplasm</location>
    </subcellularLocation>
</comment>
<dbReference type="OrthoDB" id="5243588at2"/>
<dbReference type="InterPro" id="IPR031811">
    <property type="entry name" value="ALGX/ALGJ_SGNH-like"/>
</dbReference>
<evidence type="ECO:0000259" key="7">
    <source>
        <dbReference type="Pfam" id="PF16822"/>
    </source>
</evidence>
<dbReference type="GO" id="GO:0042597">
    <property type="term" value="C:periplasmic space"/>
    <property type="evidence" value="ECO:0007669"/>
    <property type="project" value="UniProtKB-SubCell"/>
</dbReference>
<dbReference type="EMBL" id="QJTK01000002">
    <property type="protein sequence ID" value="PYF11820.1"/>
    <property type="molecule type" value="Genomic_DNA"/>
</dbReference>
<keyword evidence="3 8" id="KW-0808">Transferase</keyword>
<dbReference type="GO" id="GO:0042121">
    <property type="term" value="P:alginic acid biosynthetic process"/>
    <property type="evidence" value="ECO:0007669"/>
    <property type="project" value="UniProtKB-UniPathway"/>
</dbReference>